<dbReference type="AlphaFoldDB" id="A0AAW2H4U5"/>
<comment type="caution">
    <text evidence="1">The sequence shown here is derived from an EMBL/GenBank/DDBJ whole genome shotgun (WGS) entry which is preliminary data.</text>
</comment>
<evidence type="ECO:0000313" key="2">
    <source>
        <dbReference type="Proteomes" id="UP001430953"/>
    </source>
</evidence>
<proteinExistence type="predicted"/>
<reference evidence="1 2" key="1">
    <citation type="submission" date="2023-03" db="EMBL/GenBank/DDBJ databases">
        <title>High recombination rates correlate with genetic variation in Cardiocondyla obscurior ants.</title>
        <authorList>
            <person name="Errbii M."/>
        </authorList>
    </citation>
    <scope>NUCLEOTIDE SEQUENCE [LARGE SCALE GENOMIC DNA]</scope>
    <source>
        <strain evidence="1">Alpha-2009</strain>
        <tissue evidence="1">Whole body</tissue>
    </source>
</reference>
<organism evidence="1 2">
    <name type="scientific">Cardiocondyla obscurior</name>
    <dbReference type="NCBI Taxonomy" id="286306"/>
    <lineage>
        <taxon>Eukaryota</taxon>
        <taxon>Metazoa</taxon>
        <taxon>Ecdysozoa</taxon>
        <taxon>Arthropoda</taxon>
        <taxon>Hexapoda</taxon>
        <taxon>Insecta</taxon>
        <taxon>Pterygota</taxon>
        <taxon>Neoptera</taxon>
        <taxon>Endopterygota</taxon>
        <taxon>Hymenoptera</taxon>
        <taxon>Apocrita</taxon>
        <taxon>Aculeata</taxon>
        <taxon>Formicoidea</taxon>
        <taxon>Formicidae</taxon>
        <taxon>Myrmicinae</taxon>
        <taxon>Cardiocondyla</taxon>
    </lineage>
</organism>
<protein>
    <submittedName>
        <fullName evidence="1">Uncharacterized protein</fullName>
    </submittedName>
</protein>
<dbReference type="EMBL" id="JADYXP020000001">
    <property type="protein sequence ID" value="KAL0134580.1"/>
    <property type="molecule type" value="Genomic_DNA"/>
</dbReference>
<evidence type="ECO:0000313" key="1">
    <source>
        <dbReference type="EMBL" id="KAL0134580.1"/>
    </source>
</evidence>
<keyword evidence="2" id="KW-1185">Reference proteome</keyword>
<dbReference type="Proteomes" id="UP001430953">
    <property type="component" value="Unassembled WGS sequence"/>
</dbReference>
<gene>
    <name evidence="1" type="ORF">PUN28_001404</name>
</gene>
<name>A0AAW2H4U5_9HYME</name>
<accession>A0AAW2H4U5</accession>
<sequence length="339" mass="38523">MSLYSLQSWRRGKKEYVAVSRFSLNSSRVTAKEKETDRWRKRRRSGGAVSSPSRFFLFRAALVAVNCTIVRKLARRISASGIIARPRRGVACRARETSRGIIKVARLGRSREPSSHVKALKKKKKNCTSSRHYAPSRASCRRYAPSPGFREGDPPSAPRAFEEFLSSTRRAPPPFYFRTRAADATRDPDINRHPSRVLIDFQGVAQIHRLFVSCNLKRSFRATNEAHNYTILICTNTYRSLPLLGSLNNYTVISSRTQREASSSPRRQESRIATARLAPVIAISARCRRVSTRIPDLCWYSLRAGTVRHVEERFRIADELVHVSFAGDLLHYAFLVVIS</sequence>